<dbReference type="OrthoDB" id="2727348at2759"/>
<dbReference type="AlphaFoldDB" id="A0A4S3J2W0"/>
<dbReference type="GeneID" id="54331957"/>
<dbReference type="Proteomes" id="UP000324241">
    <property type="component" value="Unassembled WGS sequence"/>
</dbReference>
<dbReference type="GO" id="GO:0019836">
    <property type="term" value="P:symbiont-mediated hemolysis of host erythrocyte"/>
    <property type="evidence" value="ECO:0007669"/>
    <property type="project" value="InterPro"/>
</dbReference>
<dbReference type="EMBL" id="QUQM01000006">
    <property type="protein sequence ID" value="KAA8645044.1"/>
    <property type="molecule type" value="Genomic_DNA"/>
</dbReference>
<organism evidence="3 4">
    <name type="scientific">Aspergillus tanneri</name>
    <dbReference type="NCBI Taxonomy" id="1220188"/>
    <lineage>
        <taxon>Eukaryota</taxon>
        <taxon>Fungi</taxon>
        <taxon>Dikarya</taxon>
        <taxon>Ascomycota</taxon>
        <taxon>Pezizomycotina</taxon>
        <taxon>Eurotiomycetes</taxon>
        <taxon>Eurotiomycetidae</taxon>
        <taxon>Eurotiales</taxon>
        <taxon>Aspergillaceae</taxon>
        <taxon>Aspergillus</taxon>
        <taxon>Aspergillus subgen. Circumdati</taxon>
    </lineage>
</organism>
<protein>
    <recommendedName>
        <fullName evidence="6">Terrelysin</fullName>
    </recommendedName>
</protein>
<comment type="similarity">
    <text evidence="1">Belongs to the aegerolysin family.</text>
</comment>
<dbReference type="EMBL" id="SOSA01000743">
    <property type="protein sequence ID" value="THC88912.1"/>
    <property type="molecule type" value="Genomic_DNA"/>
</dbReference>
<dbReference type="Gene3D" id="2.60.270.50">
    <property type="match status" value="1"/>
</dbReference>
<evidence type="ECO:0000313" key="5">
    <source>
        <dbReference type="Proteomes" id="UP000324241"/>
    </source>
</evidence>
<dbReference type="RefSeq" id="XP_033424405.1">
    <property type="nucleotide sequence ID" value="XM_033573853.1"/>
</dbReference>
<sequence length="136" mass="15735">MALDKYNSQWVSFHIRDHLDNREISVRHCVIEDGQFHDPDNNKPMTEDDIDELVIPADGIGEICARSRRGSEGRLDLFDGDNKICELHWDNRKDEKFNVVEMLDSSDKYRVTHGGWSPEAGPLGHVYVDIWAKKKK</sequence>
<evidence type="ECO:0000256" key="1">
    <source>
        <dbReference type="ARBA" id="ARBA00010795"/>
    </source>
</evidence>
<evidence type="ECO:0000313" key="2">
    <source>
        <dbReference type="EMBL" id="KAA8645044.1"/>
    </source>
</evidence>
<dbReference type="Proteomes" id="UP000308092">
    <property type="component" value="Unassembled WGS sequence"/>
</dbReference>
<accession>A0A4S3J2W0</accession>
<keyword evidence="4" id="KW-1185">Reference proteome</keyword>
<proteinExistence type="inferred from homology"/>
<reference evidence="3 4" key="1">
    <citation type="submission" date="2019-03" db="EMBL/GenBank/DDBJ databases">
        <title>The genome sequence of a newly discovered highly antifungal drug resistant Aspergillus species, Aspergillus tanneri NIH 1004.</title>
        <authorList>
            <person name="Mounaud S."/>
            <person name="Singh I."/>
            <person name="Joardar V."/>
            <person name="Pakala S."/>
            <person name="Pakala S."/>
            <person name="Venepally P."/>
            <person name="Hoover J."/>
            <person name="Nierman W."/>
            <person name="Chung J."/>
            <person name="Losada L."/>
        </authorList>
    </citation>
    <scope>NUCLEOTIDE SEQUENCE [LARGE SCALE GENOMIC DNA]</scope>
    <source>
        <strain evidence="3 4">NIH1004</strain>
    </source>
</reference>
<dbReference type="VEuPathDB" id="FungiDB:EYZ11_011641"/>
<evidence type="ECO:0008006" key="6">
    <source>
        <dbReference type="Google" id="ProtNLM"/>
    </source>
</evidence>
<reference evidence="2 5" key="2">
    <citation type="submission" date="2019-08" db="EMBL/GenBank/DDBJ databases">
        <title>The genome sequence of a newly discovered highly antifungal drug resistant Aspergillus species, Aspergillus tanneri NIH 1004.</title>
        <authorList>
            <person name="Mounaud S."/>
            <person name="Singh I."/>
            <person name="Joardar V."/>
            <person name="Pakala S."/>
            <person name="Pakala S."/>
            <person name="Venepally P."/>
            <person name="Chung J.K."/>
            <person name="Losada L."/>
            <person name="Nierman W.C."/>
        </authorList>
    </citation>
    <scope>NUCLEOTIDE SEQUENCE [LARGE SCALE GENOMIC DNA]</scope>
    <source>
        <strain evidence="2 5">NIH1004</strain>
    </source>
</reference>
<comment type="caution">
    <text evidence="3">The sequence shown here is derived from an EMBL/GenBank/DDBJ whole genome shotgun (WGS) entry which is preliminary data.</text>
</comment>
<evidence type="ECO:0000313" key="4">
    <source>
        <dbReference type="Proteomes" id="UP000308092"/>
    </source>
</evidence>
<gene>
    <name evidence="2" type="ORF">ATNIH1004_009255</name>
    <name evidence="3" type="ORF">EYZ11_011641</name>
</gene>
<dbReference type="Pfam" id="PF06355">
    <property type="entry name" value="Aegerolysin"/>
    <property type="match status" value="1"/>
</dbReference>
<name>A0A4S3J2W0_9EURO</name>
<dbReference type="STRING" id="1220188.A0A4S3J2W0"/>
<dbReference type="InterPro" id="IPR009413">
    <property type="entry name" value="Aegerolysin-typ"/>
</dbReference>
<evidence type="ECO:0000313" key="3">
    <source>
        <dbReference type="EMBL" id="THC88912.1"/>
    </source>
</evidence>